<evidence type="ECO:0000256" key="2">
    <source>
        <dbReference type="ARBA" id="ARBA00023324"/>
    </source>
</evidence>
<dbReference type="InterPro" id="IPR018028">
    <property type="entry name" value="Catalase"/>
</dbReference>
<evidence type="ECO:0000256" key="1">
    <source>
        <dbReference type="ARBA" id="ARBA00005329"/>
    </source>
</evidence>
<keyword evidence="2" id="KW-0575">Peroxidase</keyword>
<evidence type="ECO:0000313" key="4">
    <source>
        <dbReference type="EMBL" id="CAJ0928034.1"/>
    </source>
</evidence>
<evidence type="ECO:0000259" key="3">
    <source>
        <dbReference type="SMART" id="SM01060"/>
    </source>
</evidence>
<sequence length="343" mass="38224">MAGRCLYSAQFQKSGKEAQGAQEPINGQCLLVAKPGPIGLRDAICILNFPEEHCTANKSPYLDKPELDNDHNHTSRLCKGYLTKKESDGVLRQMTWPSQSPDLNPIGMPELMTTSNGDPIGNLTASLTVGPRGPVLLQDAIFIEEISHFVRERIPERVVHARGAGAFGCFEVTHDITKYCKAQMFQYVGKKTPVAVRFSTTTGETGTSELVRDPRGFAVKFYTQQGNWDIVGNNTPIFFIRDPILFPSLSHAQKRNPQTHRKDPNMLWDFLSLRPESLHEVTHLFSDKGIPDGYRHMDGFSNHAFKLVNAQGEAVFAKFQWTSNQGLKNLPRETAKALAAKKS</sequence>
<proteinExistence type="inferred from homology"/>
<dbReference type="SUPFAM" id="SSF56634">
    <property type="entry name" value="Heme-dependent catalase-like"/>
    <property type="match status" value="1"/>
</dbReference>
<evidence type="ECO:0000313" key="5">
    <source>
        <dbReference type="Proteomes" id="UP001176940"/>
    </source>
</evidence>
<keyword evidence="2" id="KW-0560">Oxidoreductase</keyword>
<name>A0ABN9KXR0_9NEOB</name>
<dbReference type="InterPro" id="IPR024708">
    <property type="entry name" value="Catalase_AS"/>
</dbReference>
<dbReference type="Proteomes" id="UP001176940">
    <property type="component" value="Unassembled WGS sequence"/>
</dbReference>
<dbReference type="Gene3D" id="2.40.180.10">
    <property type="entry name" value="Catalase core domain"/>
    <property type="match status" value="1"/>
</dbReference>
<dbReference type="PRINTS" id="PR00067">
    <property type="entry name" value="CATALASE"/>
</dbReference>
<accession>A0ABN9KXR0</accession>
<comment type="caution">
    <text evidence="4">The sequence shown here is derived from an EMBL/GenBank/DDBJ whole genome shotgun (WGS) entry which is preliminary data.</text>
</comment>
<protein>
    <recommendedName>
        <fullName evidence="3">Catalase core domain-containing protein</fullName>
    </recommendedName>
</protein>
<gene>
    <name evidence="4" type="ORF">RIMI_LOCUS3231728</name>
</gene>
<dbReference type="SMART" id="SM01060">
    <property type="entry name" value="Catalase"/>
    <property type="match status" value="1"/>
</dbReference>
<dbReference type="EMBL" id="CAUEEQ010004780">
    <property type="protein sequence ID" value="CAJ0928034.1"/>
    <property type="molecule type" value="Genomic_DNA"/>
</dbReference>
<keyword evidence="5" id="KW-1185">Reference proteome</keyword>
<dbReference type="Pfam" id="PF00199">
    <property type="entry name" value="Catalase"/>
    <property type="match status" value="1"/>
</dbReference>
<dbReference type="PANTHER" id="PTHR11465">
    <property type="entry name" value="CATALASE"/>
    <property type="match status" value="1"/>
</dbReference>
<dbReference type="PANTHER" id="PTHR11465:SF68">
    <property type="entry name" value="CATALASE"/>
    <property type="match status" value="1"/>
</dbReference>
<dbReference type="InterPro" id="IPR020835">
    <property type="entry name" value="Catalase_sf"/>
</dbReference>
<keyword evidence="2" id="KW-0376">Hydrogen peroxide</keyword>
<feature type="domain" description="Catalase core" evidence="3">
    <location>
        <begin position="113"/>
        <end position="343"/>
    </location>
</feature>
<reference evidence="4" key="1">
    <citation type="submission" date="2023-07" db="EMBL/GenBank/DDBJ databases">
        <authorList>
            <person name="Stuckert A."/>
        </authorList>
    </citation>
    <scope>NUCLEOTIDE SEQUENCE</scope>
</reference>
<dbReference type="PROSITE" id="PS51402">
    <property type="entry name" value="CATALASE_3"/>
    <property type="match status" value="1"/>
</dbReference>
<comment type="similarity">
    <text evidence="1">Belongs to the catalase family.</text>
</comment>
<dbReference type="InterPro" id="IPR011614">
    <property type="entry name" value="Catalase_core"/>
</dbReference>
<organism evidence="4 5">
    <name type="scientific">Ranitomeya imitator</name>
    <name type="common">mimic poison frog</name>
    <dbReference type="NCBI Taxonomy" id="111125"/>
    <lineage>
        <taxon>Eukaryota</taxon>
        <taxon>Metazoa</taxon>
        <taxon>Chordata</taxon>
        <taxon>Craniata</taxon>
        <taxon>Vertebrata</taxon>
        <taxon>Euteleostomi</taxon>
        <taxon>Amphibia</taxon>
        <taxon>Batrachia</taxon>
        <taxon>Anura</taxon>
        <taxon>Neobatrachia</taxon>
        <taxon>Hyloidea</taxon>
        <taxon>Dendrobatidae</taxon>
        <taxon>Dendrobatinae</taxon>
        <taxon>Ranitomeya</taxon>
    </lineage>
</organism>
<dbReference type="PROSITE" id="PS00438">
    <property type="entry name" value="CATALASE_2"/>
    <property type="match status" value="1"/>
</dbReference>